<keyword evidence="2" id="KW-0121">Carboxypeptidase</keyword>
<accession>A0A4R8XMA9</accession>
<dbReference type="AlphaFoldDB" id="A0A4R8XMA9"/>
<dbReference type="GO" id="GO:0006508">
    <property type="term" value="P:proteolysis"/>
    <property type="evidence" value="ECO:0007669"/>
    <property type="project" value="InterPro"/>
</dbReference>
<reference evidence="2 3" key="1">
    <citation type="submission" date="2019-03" db="EMBL/GenBank/DDBJ databases">
        <title>Genomics of glacier-inhabiting Cryobacterium strains.</title>
        <authorList>
            <person name="Liu Q."/>
            <person name="Xin Y.-H."/>
        </authorList>
    </citation>
    <scope>NUCLEOTIDE SEQUENCE [LARGE SCALE GENOMIC DNA]</scope>
    <source>
        <strain evidence="2 3">TMT2-48-2</strain>
    </source>
</reference>
<dbReference type="InterPro" id="IPR001967">
    <property type="entry name" value="Peptidase_S11_N"/>
</dbReference>
<organism evidence="2 3">
    <name type="scientific">Cryobacterium cheniae</name>
    <dbReference type="NCBI Taxonomy" id="1259262"/>
    <lineage>
        <taxon>Bacteria</taxon>
        <taxon>Bacillati</taxon>
        <taxon>Actinomycetota</taxon>
        <taxon>Actinomycetes</taxon>
        <taxon>Micrococcales</taxon>
        <taxon>Microbacteriaceae</taxon>
        <taxon>Cryobacterium</taxon>
    </lineage>
</organism>
<keyword evidence="2" id="KW-0645">Protease</keyword>
<evidence type="ECO:0000313" key="2">
    <source>
        <dbReference type="EMBL" id="TFC79506.1"/>
    </source>
</evidence>
<sequence length="410" mass="42069">MPLTRRQTFLRRRIAFTAALVLTLGGVGYLAGTGLAPAPAAAVELIEPAALTQPAAELDWPEEGAGSIGAVGYPGLLGSTGDQESMPIASITKMVTSLVLLEKKPLSENESGPDIRFTDEDVDIYYDVLAEDGSVAPVTAGMVLSQREAFEAMLLPSANNYSISLAIWAFGSVDAYLAEAETWLAANGLSETSVADTSGLSPASVSSPADLVKIGKLVLAEPVLAEIVSMETSDLPTIGTVTNTNKLLGSNGVTGMKTGTTDEAGACLLYSAEFTVGGETITLVGVMLGGATHTDLNASIVDLIDSVEPGFREVSLTEEGAAFASYGTQWGQTSQAVAAEAASAVVWSDTPITAVPTARPVTLGKAGDTAGEVDFQVGETTVSVPLVLDGELTDPGAGWRFTHPGELAAG</sequence>
<dbReference type="Proteomes" id="UP000298433">
    <property type="component" value="Unassembled WGS sequence"/>
</dbReference>
<name>A0A4R8XMA9_9MICO</name>
<proteinExistence type="predicted"/>
<comment type="caution">
    <text evidence="2">The sequence shown here is derived from an EMBL/GenBank/DDBJ whole genome shotgun (WGS) entry which is preliminary data.</text>
</comment>
<dbReference type="GO" id="GO:0009002">
    <property type="term" value="F:serine-type D-Ala-D-Ala carboxypeptidase activity"/>
    <property type="evidence" value="ECO:0007669"/>
    <property type="project" value="InterPro"/>
</dbReference>
<keyword evidence="3" id="KW-1185">Reference proteome</keyword>
<dbReference type="Gene3D" id="3.40.710.10">
    <property type="entry name" value="DD-peptidase/beta-lactamase superfamily"/>
    <property type="match status" value="1"/>
</dbReference>
<feature type="domain" description="Peptidase S11 D-alanyl-D-alanine carboxypeptidase A N-terminal" evidence="1">
    <location>
        <begin position="82"/>
        <end position="273"/>
    </location>
</feature>
<dbReference type="EMBL" id="SOGN01000044">
    <property type="protein sequence ID" value="TFC79506.1"/>
    <property type="molecule type" value="Genomic_DNA"/>
</dbReference>
<gene>
    <name evidence="2" type="ORF">E3T23_09520</name>
</gene>
<dbReference type="Pfam" id="PF00768">
    <property type="entry name" value="Peptidase_S11"/>
    <property type="match status" value="1"/>
</dbReference>
<evidence type="ECO:0000313" key="3">
    <source>
        <dbReference type="Proteomes" id="UP000298433"/>
    </source>
</evidence>
<keyword evidence="2" id="KW-0378">Hydrolase</keyword>
<dbReference type="RefSeq" id="WP_134370144.1">
    <property type="nucleotide sequence ID" value="NZ_SOGN01000044.1"/>
</dbReference>
<evidence type="ECO:0000259" key="1">
    <source>
        <dbReference type="Pfam" id="PF00768"/>
    </source>
</evidence>
<dbReference type="SUPFAM" id="SSF56601">
    <property type="entry name" value="beta-lactamase/transpeptidase-like"/>
    <property type="match status" value="1"/>
</dbReference>
<protein>
    <submittedName>
        <fullName evidence="2">D-alanyl-D-alanine carboxypeptidase</fullName>
    </submittedName>
</protein>
<dbReference type="OrthoDB" id="5241551at2"/>
<dbReference type="InterPro" id="IPR012338">
    <property type="entry name" value="Beta-lactam/transpept-like"/>
</dbReference>